<evidence type="ECO:0000313" key="4">
    <source>
        <dbReference type="EMBL" id="KFI53823.1"/>
    </source>
</evidence>
<feature type="region of interest" description="Disordered" evidence="1">
    <location>
        <begin position="29"/>
        <end position="48"/>
    </location>
</feature>
<dbReference type="EMBL" id="JGYS01000013">
    <property type="protein sequence ID" value="KFI53823.1"/>
    <property type="molecule type" value="Genomic_DNA"/>
</dbReference>
<feature type="domain" description="DUF5648" evidence="3">
    <location>
        <begin position="406"/>
        <end position="536"/>
    </location>
</feature>
<dbReference type="InterPro" id="IPR043708">
    <property type="entry name" value="DUF5648"/>
</dbReference>
<keyword evidence="4" id="KW-0378">Hydrolase</keyword>
<dbReference type="STRING" id="1437609.BCAL_1637"/>
<evidence type="ECO:0000259" key="3">
    <source>
        <dbReference type="Pfam" id="PF18885"/>
    </source>
</evidence>
<evidence type="ECO:0000313" key="5">
    <source>
        <dbReference type="Proteomes" id="UP000029072"/>
    </source>
</evidence>
<evidence type="ECO:0000256" key="1">
    <source>
        <dbReference type="SAM" id="MobiDB-lite"/>
    </source>
</evidence>
<evidence type="ECO:0000256" key="2">
    <source>
        <dbReference type="SAM" id="SignalP"/>
    </source>
</evidence>
<dbReference type="GO" id="GO:0016787">
    <property type="term" value="F:hydrolase activity"/>
    <property type="evidence" value="ECO:0007669"/>
    <property type="project" value="UniProtKB-KW"/>
</dbReference>
<feature type="signal peptide" evidence="2">
    <location>
        <begin position="1"/>
        <end position="26"/>
    </location>
</feature>
<dbReference type="Proteomes" id="UP000029072">
    <property type="component" value="Unassembled WGS sequence"/>
</dbReference>
<organism evidence="4 5">
    <name type="scientific">Bifidobacterium callitrichos DSM 23973</name>
    <dbReference type="NCBI Taxonomy" id="1437609"/>
    <lineage>
        <taxon>Bacteria</taxon>
        <taxon>Bacillati</taxon>
        <taxon>Actinomycetota</taxon>
        <taxon>Actinomycetes</taxon>
        <taxon>Bifidobacteriales</taxon>
        <taxon>Bifidobacteriaceae</taxon>
        <taxon>Bifidobacterium</taxon>
    </lineage>
</organism>
<sequence>MRKLARIAALLVAAGTLFAGAPAANAADNGTVAEPAPQTLSESRESTYAADKEKAVTITDVKVEDVGAHSAGLKVSYSIDPEYKDQIKSICPVAYVNEISTMTYHPGTPDPSAWGVAWDSSCKGVSDEDLTQEDYEKFFGEHTGRRDFGTNDYVDYTYREWVRYYPDAWDTETRPATGTFDMTLVGLQPNHFYGNRNQTTSDYEGYTSLYDLSTIWGIELRKLGKFNQPVNVDVHTLSVGAHIEFNDGTTNMAGNYAYAAPGFTTGSEPTAPSEETVLGSDRNGVTAQDGNAKQGSVYRLYVRNLSAECKAKLDATDNTDPCIWYGYIYSTPTALTDPSGAPYLEVQKDSKATDPAKQYYVDAYIPKTVADGKHTIALTDGEGQLQGWTDVTVDKDGTAETAKEVTVYRLFNPNETRAGSHHYTSSLAEVRHLTALGWKDEGQSFVTVDKGKPVYRAYNPNDGSHFYTLSKVEFDHAIKAGWHDEGIGFYVSEDAKVPLYRVYNPNSGEHFYTVRKAEVDFDVAHGWKSEDIAWNVLR</sequence>
<feature type="chain" id="PRO_5001818209" evidence="2">
    <location>
        <begin position="27"/>
        <end position="538"/>
    </location>
</feature>
<dbReference type="AlphaFoldDB" id="A0A087A4X3"/>
<feature type="region of interest" description="Disordered" evidence="1">
    <location>
        <begin position="269"/>
        <end position="289"/>
    </location>
</feature>
<protein>
    <submittedName>
        <fullName evidence="4">Glycosyl hydrolase family 25</fullName>
    </submittedName>
</protein>
<dbReference type="OrthoDB" id="3233659at2"/>
<keyword evidence="2" id="KW-0732">Signal</keyword>
<name>A0A087A4X3_9BIFI</name>
<proteinExistence type="predicted"/>
<comment type="caution">
    <text evidence="4">The sequence shown here is derived from an EMBL/GenBank/DDBJ whole genome shotgun (WGS) entry which is preliminary data.</text>
</comment>
<reference evidence="4 5" key="1">
    <citation type="submission" date="2014-03" db="EMBL/GenBank/DDBJ databases">
        <title>Genomics of Bifidobacteria.</title>
        <authorList>
            <person name="Ventura M."/>
            <person name="Milani C."/>
            <person name="Lugli G.A."/>
        </authorList>
    </citation>
    <scope>NUCLEOTIDE SEQUENCE [LARGE SCALE GENOMIC DNA]</scope>
    <source>
        <strain evidence="4 5">DSM 23973</strain>
    </source>
</reference>
<dbReference type="Pfam" id="PF18885">
    <property type="entry name" value="DUF5648"/>
    <property type="match status" value="1"/>
</dbReference>
<gene>
    <name evidence="4" type="ORF">BCAL_1637</name>
</gene>
<dbReference type="eggNOG" id="COG3757">
    <property type="taxonomic scope" value="Bacteria"/>
</dbReference>
<accession>A0A087A4X3</accession>
<dbReference type="RefSeq" id="WP_052119280.1">
    <property type="nucleotide sequence ID" value="NZ_JDUV01000024.1"/>
</dbReference>